<evidence type="ECO:0000259" key="1">
    <source>
        <dbReference type="PROSITE" id="PS51782"/>
    </source>
</evidence>
<dbReference type="Gene3D" id="2.70.70.10">
    <property type="entry name" value="Glucose Permease (Domain IIA)"/>
    <property type="match status" value="1"/>
</dbReference>
<accession>A0A4R8GW80</accession>
<dbReference type="SUPFAM" id="SSF47090">
    <property type="entry name" value="PGBD-like"/>
    <property type="match status" value="1"/>
</dbReference>
<dbReference type="CDD" id="cd00118">
    <property type="entry name" value="LysM"/>
    <property type="match status" value="1"/>
</dbReference>
<evidence type="ECO:0000313" key="3">
    <source>
        <dbReference type="Proteomes" id="UP000295832"/>
    </source>
</evidence>
<sequence>MVKNNRIYLIILVIILVLMITNNIVLADDFITNKPTIKRVQYNLLILGYDIALTSKLDSKTYESLVDFQNKNKLKITGKVDQETFFKLEELVNFKSYLVESGDTLESIAKEYNLTLDLIKRVNDISSSKLNIGDEIIIPQNNLGELESYNLNKIINYRIKPTDNLYQVAEKFKINIEVLKKINNISYKNITKIKILRIPIRITESKFNSNKFTKSDILNRLVAPVKIKVSSEFGYRKHPIYKKRILHKGLDLVVAKGTKVKAIQKGIILYSGWIRGYGKTLTIDHGNGIVSLYAHNSKLLVSKGDKILAGEVISLSGNSGRSTGPHLHLGIYINNKAVDPLQYLR</sequence>
<dbReference type="SMART" id="SM00257">
    <property type="entry name" value="LysM"/>
    <property type="match status" value="2"/>
</dbReference>
<dbReference type="GO" id="GO:0004222">
    <property type="term" value="F:metalloendopeptidase activity"/>
    <property type="evidence" value="ECO:0007669"/>
    <property type="project" value="TreeGrafter"/>
</dbReference>
<dbReference type="PROSITE" id="PS51782">
    <property type="entry name" value="LYSM"/>
    <property type="match status" value="1"/>
</dbReference>
<evidence type="ECO:0000313" key="2">
    <source>
        <dbReference type="EMBL" id="TDX46483.1"/>
    </source>
</evidence>
<name>A0A4R8GW80_9FIRM</name>
<dbReference type="InterPro" id="IPR002477">
    <property type="entry name" value="Peptidoglycan-bd-like"/>
</dbReference>
<dbReference type="InterPro" id="IPR036779">
    <property type="entry name" value="LysM_dom_sf"/>
</dbReference>
<dbReference type="PANTHER" id="PTHR21666:SF270">
    <property type="entry name" value="MUREIN HYDROLASE ACTIVATOR ENVC"/>
    <property type="match status" value="1"/>
</dbReference>
<proteinExistence type="predicted"/>
<organism evidence="2 3">
    <name type="scientific">Orenia marismortui</name>
    <dbReference type="NCBI Taxonomy" id="46469"/>
    <lineage>
        <taxon>Bacteria</taxon>
        <taxon>Bacillati</taxon>
        <taxon>Bacillota</taxon>
        <taxon>Clostridia</taxon>
        <taxon>Halanaerobiales</taxon>
        <taxon>Halobacteroidaceae</taxon>
        <taxon>Orenia</taxon>
    </lineage>
</organism>
<dbReference type="InterPro" id="IPR011055">
    <property type="entry name" value="Dup_hybrid_motif"/>
</dbReference>
<gene>
    <name evidence="2" type="ORF">C7959_14019</name>
</gene>
<dbReference type="Proteomes" id="UP000295832">
    <property type="component" value="Unassembled WGS sequence"/>
</dbReference>
<dbReference type="AlphaFoldDB" id="A0A4R8GW80"/>
<dbReference type="Pfam" id="PF01476">
    <property type="entry name" value="LysM"/>
    <property type="match status" value="2"/>
</dbReference>
<dbReference type="InterPro" id="IPR050570">
    <property type="entry name" value="Cell_wall_metabolism_enzyme"/>
</dbReference>
<keyword evidence="3" id="KW-1185">Reference proteome</keyword>
<comment type="caution">
    <text evidence="2">The sequence shown here is derived from an EMBL/GenBank/DDBJ whole genome shotgun (WGS) entry which is preliminary data.</text>
</comment>
<reference evidence="2 3" key="1">
    <citation type="submission" date="2019-03" db="EMBL/GenBank/DDBJ databases">
        <title>Subsurface microbial communities from deep shales in Ohio and West Virginia, USA.</title>
        <authorList>
            <person name="Wrighton K."/>
        </authorList>
    </citation>
    <scope>NUCLEOTIDE SEQUENCE [LARGE SCALE GENOMIC DNA]</scope>
    <source>
        <strain evidence="2 3">MSL 6dP</strain>
    </source>
</reference>
<dbReference type="InterPro" id="IPR036366">
    <property type="entry name" value="PGBDSf"/>
</dbReference>
<dbReference type="CDD" id="cd12797">
    <property type="entry name" value="M23_peptidase"/>
    <property type="match status" value="1"/>
</dbReference>
<dbReference type="Gene3D" id="1.10.101.10">
    <property type="entry name" value="PGBD-like superfamily/PGBD"/>
    <property type="match status" value="1"/>
</dbReference>
<dbReference type="EMBL" id="SOEG01000040">
    <property type="protein sequence ID" value="TDX46483.1"/>
    <property type="molecule type" value="Genomic_DNA"/>
</dbReference>
<dbReference type="Gene3D" id="3.10.350.10">
    <property type="entry name" value="LysM domain"/>
    <property type="match status" value="2"/>
</dbReference>
<dbReference type="Pfam" id="PF01471">
    <property type="entry name" value="PG_binding_1"/>
    <property type="match status" value="1"/>
</dbReference>
<dbReference type="InterPro" id="IPR016047">
    <property type="entry name" value="M23ase_b-sheet_dom"/>
</dbReference>
<keyword evidence="2" id="KW-0378">Hydrolase</keyword>
<dbReference type="Pfam" id="PF01551">
    <property type="entry name" value="Peptidase_M23"/>
    <property type="match status" value="1"/>
</dbReference>
<dbReference type="STRING" id="926561.GCA_000379025_00072"/>
<dbReference type="PANTHER" id="PTHR21666">
    <property type="entry name" value="PEPTIDASE-RELATED"/>
    <property type="match status" value="1"/>
</dbReference>
<dbReference type="InterPro" id="IPR036365">
    <property type="entry name" value="PGBD-like_sf"/>
</dbReference>
<feature type="domain" description="LysM" evidence="1">
    <location>
        <begin position="95"/>
        <end position="138"/>
    </location>
</feature>
<dbReference type="InterPro" id="IPR018392">
    <property type="entry name" value="LysM"/>
</dbReference>
<dbReference type="SUPFAM" id="SSF51261">
    <property type="entry name" value="Duplicated hybrid motif"/>
    <property type="match status" value="1"/>
</dbReference>
<protein>
    <submittedName>
        <fullName evidence="2">Murein DD-endopeptidase MepM/ murein hydrolase activator NlpD</fullName>
    </submittedName>
</protein>